<dbReference type="Proteomes" id="UP001241537">
    <property type="component" value="Unassembled WGS sequence"/>
</dbReference>
<organism evidence="1 2">
    <name type="scientific">Moryella indoligenes</name>
    <dbReference type="NCBI Taxonomy" id="371674"/>
    <lineage>
        <taxon>Bacteria</taxon>
        <taxon>Bacillati</taxon>
        <taxon>Bacillota</taxon>
        <taxon>Clostridia</taxon>
        <taxon>Lachnospirales</taxon>
        <taxon>Lachnospiraceae</taxon>
        <taxon>Moryella</taxon>
    </lineage>
</organism>
<sequence length="73" mass="8651">MPWKKDVPVESYVFMDSTPCVSCVHECVCRYKSDMLSLRNGVCELMRCTNYEKFRPFVTCDEYVEKEHKNEEG</sequence>
<accession>A0AAE4ALQ8</accession>
<protein>
    <submittedName>
        <fullName evidence="1">Uncharacterized protein</fullName>
    </submittedName>
</protein>
<keyword evidence="2" id="KW-1185">Reference proteome</keyword>
<name>A0AAE4ALQ8_9FIRM</name>
<comment type="caution">
    <text evidence="1">The sequence shown here is derived from an EMBL/GenBank/DDBJ whole genome shotgun (WGS) entry which is preliminary data.</text>
</comment>
<gene>
    <name evidence="1" type="ORF">J2S20_002150</name>
</gene>
<evidence type="ECO:0000313" key="1">
    <source>
        <dbReference type="EMBL" id="MDQ0153430.1"/>
    </source>
</evidence>
<reference evidence="1" key="1">
    <citation type="submission" date="2023-07" db="EMBL/GenBank/DDBJ databases">
        <title>Genomic Encyclopedia of Type Strains, Phase IV (KMG-IV): sequencing the most valuable type-strain genomes for metagenomic binning, comparative biology and taxonomic classification.</title>
        <authorList>
            <person name="Goeker M."/>
        </authorList>
    </citation>
    <scope>NUCLEOTIDE SEQUENCE</scope>
    <source>
        <strain evidence="1">DSM 19659</strain>
    </source>
</reference>
<proteinExistence type="predicted"/>
<dbReference type="AlphaFoldDB" id="A0AAE4ALQ8"/>
<dbReference type="EMBL" id="JAUSTO010000019">
    <property type="protein sequence ID" value="MDQ0153430.1"/>
    <property type="molecule type" value="Genomic_DNA"/>
</dbReference>
<evidence type="ECO:0000313" key="2">
    <source>
        <dbReference type="Proteomes" id="UP001241537"/>
    </source>
</evidence>